<gene>
    <name evidence="2" type="ORF">ColSpa_00138</name>
</gene>
<name>A0AA37L8U1_9PEZI</name>
<proteinExistence type="predicted"/>
<dbReference type="GeneID" id="73320940"/>
<evidence type="ECO:0000313" key="3">
    <source>
        <dbReference type="Proteomes" id="UP001055115"/>
    </source>
</evidence>
<dbReference type="EMBL" id="BQXU01000001">
    <property type="protein sequence ID" value="GKT39957.1"/>
    <property type="molecule type" value="Genomic_DNA"/>
</dbReference>
<organism evidence="2 3">
    <name type="scientific">Colletotrichum spaethianum</name>
    <dbReference type="NCBI Taxonomy" id="700344"/>
    <lineage>
        <taxon>Eukaryota</taxon>
        <taxon>Fungi</taxon>
        <taxon>Dikarya</taxon>
        <taxon>Ascomycota</taxon>
        <taxon>Pezizomycotina</taxon>
        <taxon>Sordariomycetes</taxon>
        <taxon>Hypocreomycetidae</taxon>
        <taxon>Glomerellales</taxon>
        <taxon>Glomerellaceae</taxon>
        <taxon>Colletotrichum</taxon>
        <taxon>Colletotrichum spaethianum species complex</taxon>
    </lineage>
</organism>
<reference evidence="2 3" key="1">
    <citation type="submission" date="2022-03" db="EMBL/GenBank/DDBJ databases">
        <title>Genome data of Colletotrichum spp.</title>
        <authorList>
            <person name="Utami Y.D."/>
            <person name="Hiruma K."/>
        </authorList>
    </citation>
    <scope>NUCLEOTIDE SEQUENCE [LARGE SCALE GENOMIC DNA]</scope>
    <source>
        <strain evidence="2 3">MAFF 239500</strain>
    </source>
</reference>
<sequence length="123" mass="13851">MPKQPVSGEDPVPKLFWLMVGGNFLTPPPTWDRFLLVMDKRNKAERETKAERREFKKAKEQAEKELKALKQANKDAFKGGLAAWRQQKRDAKTNSDEGNENGTGREDRQPENDPGGNGGEIDG</sequence>
<dbReference type="AlphaFoldDB" id="A0AA37L8U1"/>
<protein>
    <submittedName>
        <fullName evidence="2">Uncharacterized protein</fullName>
    </submittedName>
</protein>
<accession>A0AA37L8U1</accession>
<dbReference type="RefSeq" id="XP_049122307.1">
    <property type="nucleotide sequence ID" value="XM_049266350.1"/>
</dbReference>
<evidence type="ECO:0000313" key="2">
    <source>
        <dbReference type="EMBL" id="GKT39957.1"/>
    </source>
</evidence>
<evidence type="ECO:0000256" key="1">
    <source>
        <dbReference type="SAM" id="MobiDB-lite"/>
    </source>
</evidence>
<comment type="caution">
    <text evidence="2">The sequence shown here is derived from an EMBL/GenBank/DDBJ whole genome shotgun (WGS) entry which is preliminary data.</text>
</comment>
<keyword evidence="3" id="KW-1185">Reference proteome</keyword>
<dbReference type="Proteomes" id="UP001055115">
    <property type="component" value="Unassembled WGS sequence"/>
</dbReference>
<feature type="region of interest" description="Disordered" evidence="1">
    <location>
        <begin position="77"/>
        <end position="123"/>
    </location>
</feature>